<dbReference type="InterPro" id="IPR014751">
    <property type="entry name" value="XRCC4-like_C"/>
</dbReference>
<dbReference type="Proteomes" id="UP000030104">
    <property type="component" value="Unassembled WGS sequence"/>
</dbReference>
<feature type="compositionally biased region" description="Acidic residues" evidence="2">
    <location>
        <begin position="494"/>
        <end position="504"/>
    </location>
</feature>
<evidence type="ECO:0000313" key="3">
    <source>
        <dbReference type="EMBL" id="KGO71147.1"/>
    </source>
</evidence>
<keyword evidence="1" id="KW-0175">Coiled coil</keyword>
<dbReference type="OrthoDB" id="8064436at2759"/>
<accession>A0A0A2KTI5</accession>
<feature type="region of interest" description="Disordered" evidence="2">
    <location>
        <begin position="467"/>
        <end position="602"/>
    </location>
</feature>
<organism evidence="3 4">
    <name type="scientific">Penicillium italicum</name>
    <name type="common">Blue mold</name>
    <dbReference type="NCBI Taxonomy" id="40296"/>
    <lineage>
        <taxon>Eukaryota</taxon>
        <taxon>Fungi</taxon>
        <taxon>Dikarya</taxon>
        <taxon>Ascomycota</taxon>
        <taxon>Pezizomycotina</taxon>
        <taxon>Eurotiomycetes</taxon>
        <taxon>Eurotiomycetidae</taxon>
        <taxon>Eurotiales</taxon>
        <taxon>Aspergillaceae</taxon>
        <taxon>Penicillium</taxon>
    </lineage>
</organism>
<dbReference type="PhylomeDB" id="A0A0A2KTI5"/>
<proteinExistence type="predicted"/>
<dbReference type="HOGENOM" id="CLU_453481_0_0_1"/>
<reference evidence="3 4" key="1">
    <citation type="journal article" date="2015" name="Mol. Plant Microbe Interact.">
        <title>Genome, transcriptome, and functional analyses of Penicillium expansum provide new insights into secondary metabolism and pathogenicity.</title>
        <authorList>
            <person name="Ballester A.R."/>
            <person name="Marcet-Houben M."/>
            <person name="Levin E."/>
            <person name="Sela N."/>
            <person name="Selma-Lazaro C."/>
            <person name="Carmona L."/>
            <person name="Wisniewski M."/>
            <person name="Droby S."/>
            <person name="Gonzalez-Candelas L."/>
            <person name="Gabaldon T."/>
        </authorList>
    </citation>
    <scope>NUCLEOTIDE SEQUENCE [LARGE SCALE GENOMIC DNA]</scope>
    <source>
        <strain evidence="3 4">PHI-1</strain>
    </source>
</reference>
<dbReference type="EMBL" id="JQGA01000966">
    <property type="protein sequence ID" value="KGO71147.1"/>
    <property type="molecule type" value="Genomic_DNA"/>
</dbReference>
<protein>
    <submittedName>
        <fullName evidence="3">DNA double-strand break repair and VJ recombination XRCC4, C-terminal</fullName>
    </submittedName>
</protein>
<dbReference type="SUPFAM" id="SSF58022">
    <property type="entry name" value="XRCC4, C-terminal oligomerization domain"/>
    <property type="match status" value="1"/>
</dbReference>
<evidence type="ECO:0000256" key="1">
    <source>
        <dbReference type="SAM" id="Coils"/>
    </source>
</evidence>
<sequence length="602" mass="67773">MSIIGFPELYIGTEVTFTAPSPQKWVIEEKLTEDVQQMTKWRLDRGAGPPFAVFKYVCHSATDSEKKAFMRIYFQIPIAGTEYQRPEIRQQQATPPRKHRELDVLKDLRLRQCPVVPTLLAYKEGKQGNDGVVPDGYITHVVWDKVPGKSLSQDKVWDPKSGPLREAIRVKFRDIWEELRRYGWEPGMPALENIIYDEVTETMHIAGFRDSAPLDPEHKFTDMTFVDWGLAIPPSNAGWEKDNPRILRFPRSDETGSFVLVHVSCTGPAPLDLSLTATEGESPYVSLVKQARLKELQAKNYQGSNDEWVKTVSLILGQCVAPPNEPDWATGLEASASISGSDEDNKEIVITIRKRVQTITQRLGAFTLTQDDEQAVELFEWTGITAARAHTLEQQVSSLTSRYRLAEDTIHRLNEQLEELMHAKTEHENRLVANFVQVLNEKKLKIRNQQRLLASSTVDPTKVSEIQASIPEESHGVAEKSHSIKRSARKMSDTDDSDGFEQMDIDPIKTDPDASNNQDIDDEEPSTPHPLDEEQINSTTDDDSSQDESAQLKRVSPARDIAPPQRDLPFAKRTGGPIKRTAPTQPSEDAEETGGETDDDEL</sequence>
<dbReference type="STRING" id="40296.A0A0A2KTI5"/>
<dbReference type="PANTHER" id="PTHR42067:SF1">
    <property type="entry name" value="MITOTIC APPARATUS PROTEIN P62"/>
    <property type="match status" value="1"/>
</dbReference>
<comment type="caution">
    <text evidence="3">The sequence shown here is derived from an EMBL/GenBank/DDBJ whole genome shotgun (WGS) entry which is preliminary data.</text>
</comment>
<keyword evidence="4" id="KW-1185">Reference proteome</keyword>
<evidence type="ECO:0000256" key="2">
    <source>
        <dbReference type="SAM" id="MobiDB-lite"/>
    </source>
</evidence>
<name>A0A0A2KTI5_PENIT</name>
<feature type="coiled-coil region" evidence="1">
    <location>
        <begin position="389"/>
        <end position="430"/>
    </location>
</feature>
<dbReference type="PANTHER" id="PTHR42067">
    <property type="entry name" value="YALI0C15378P"/>
    <property type="match status" value="1"/>
</dbReference>
<dbReference type="AlphaFoldDB" id="A0A0A2KTI5"/>
<gene>
    <name evidence="3" type="ORF">PITC_080630</name>
</gene>
<evidence type="ECO:0000313" key="4">
    <source>
        <dbReference type="Proteomes" id="UP000030104"/>
    </source>
</evidence>
<feature type="compositionally biased region" description="Acidic residues" evidence="2">
    <location>
        <begin position="588"/>
        <end position="602"/>
    </location>
</feature>
<feature type="compositionally biased region" description="Basic and acidic residues" evidence="2">
    <location>
        <begin position="472"/>
        <end position="482"/>
    </location>
</feature>
<dbReference type="Gene3D" id="1.20.5.370">
    <property type="match status" value="1"/>
</dbReference>